<proteinExistence type="evidence at transcript level"/>
<dbReference type="Gene3D" id="2.40.128.20">
    <property type="match status" value="1"/>
</dbReference>
<protein>
    <recommendedName>
        <fullName evidence="2">Lipocalin/cytosolic fatty-acid binding domain-containing protein</fullName>
    </recommendedName>
</protein>
<dbReference type="InterPro" id="IPR002970">
    <property type="entry name" value="Tick_his-bd"/>
</dbReference>
<evidence type="ECO:0000313" key="1">
    <source>
        <dbReference type="EMBL" id="AEO35914.1"/>
    </source>
</evidence>
<dbReference type="GO" id="GO:0030682">
    <property type="term" value="P:symbiont-mediated perturbation of host defenses"/>
    <property type="evidence" value="ECO:0007669"/>
    <property type="project" value="InterPro"/>
</dbReference>
<dbReference type="Pfam" id="PF02098">
    <property type="entry name" value="His_binding"/>
    <property type="match status" value="1"/>
</dbReference>
<organism evidence="1">
    <name type="scientific">Amblyomma maculatum</name>
    <name type="common">Gulf Coast tick</name>
    <dbReference type="NCBI Taxonomy" id="34609"/>
    <lineage>
        <taxon>Eukaryota</taxon>
        <taxon>Metazoa</taxon>
        <taxon>Ecdysozoa</taxon>
        <taxon>Arthropoda</taxon>
        <taxon>Chelicerata</taxon>
        <taxon>Arachnida</taxon>
        <taxon>Acari</taxon>
        <taxon>Parasitiformes</taxon>
        <taxon>Ixodida</taxon>
        <taxon>Ixodoidea</taxon>
        <taxon>Ixodidae</taxon>
        <taxon>Amblyomminae</taxon>
        <taxon>Amblyomma</taxon>
    </lineage>
</organism>
<dbReference type="GO" id="GO:0043176">
    <property type="term" value="F:amine binding"/>
    <property type="evidence" value="ECO:0007669"/>
    <property type="project" value="InterPro"/>
</dbReference>
<evidence type="ECO:0008006" key="2">
    <source>
        <dbReference type="Google" id="ProtNLM"/>
    </source>
</evidence>
<sequence>MHRFKRSLQKMTVLFYVLSRIFNTKKNAMIAVFVVHILASSRITLAMRFEDDINYAVYQRASDFTAPEEMLWVTKQSQRNELVPKTLCQAMLKLRSTGGGSFLYAVYYALPTARTEVKAFVTTLTTGRAAAQNGYRVHQNTVSYQTVQGGLFFRYKVLYADPRHGCFILVAFGPSAGRACRLLQTSSTVNQGIPEMCNKVYREHCAQDTKVIYYPICWSRLPHIVQWGN</sequence>
<dbReference type="SUPFAM" id="SSF50814">
    <property type="entry name" value="Lipocalins"/>
    <property type="match status" value="1"/>
</dbReference>
<dbReference type="EMBL" id="JO844297">
    <property type="protein sequence ID" value="AEO35914.1"/>
    <property type="molecule type" value="mRNA"/>
</dbReference>
<dbReference type="AlphaFoldDB" id="G3MQZ6"/>
<dbReference type="InterPro" id="IPR012674">
    <property type="entry name" value="Calycin"/>
</dbReference>
<name>G3MQZ6_AMBMU</name>
<reference evidence="1" key="1">
    <citation type="journal article" date="2011" name="PLoS ONE">
        <title>A deep insight into the sialotranscriptome of the gulf coast tick, Amblyomma maculatum.</title>
        <authorList>
            <person name="Karim S."/>
            <person name="Singh P."/>
            <person name="Ribeiro J.M."/>
        </authorList>
    </citation>
    <scope>NUCLEOTIDE SEQUENCE</scope>
    <source>
        <tissue evidence="1">Salivary gland</tissue>
    </source>
</reference>
<accession>G3MQZ6</accession>